<feature type="compositionally biased region" description="Basic residues" evidence="3">
    <location>
        <begin position="2830"/>
        <end position="2840"/>
    </location>
</feature>
<dbReference type="SUPFAM" id="SSF81665">
    <property type="entry name" value="Calcium ATPase, transmembrane domain M"/>
    <property type="match status" value="1"/>
</dbReference>
<dbReference type="SUPFAM" id="SSF57440">
    <property type="entry name" value="Kringle-like"/>
    <property type="match status" value="1"/>
</dbReference>
<dbReference type="SMART" id="SM01411">
    <property type="entry name" value="Ephrin_rec_like"/>
    <property type="match status" value="9"/>
</dbReference>
<dbReference type="InterPro" id="IPR013806">
    <property type="entry name" value="Kringle-like"/>
</dbReference>
<dbReference type="InterPro" id="IPR023298">
    <property type="entry name" value="ATPase_P-typ_TM_dom_sf"/>
</dbReference>
<evidence type="ECO:0000256" key="1">
    <source>
        <dbReference type="ARBA" id="ARBA00022572"/>
    </source>
</evidence>
<dbReference type="InterPro" id="IPR056048">
    <property type="entry name" value="CRMPA/B-like_DUF7631"/>
</dbReference>
<feature type="transmembrane region" description="Helical" evidence="4">
    <location>
        <begin position="2323"/>
        <end position="2348"/>
    </location>
</feature>
<feature type="transmembrane region" description="Helical" evidence="4">
    <location>
        <begin position="2656"/>
        <end position="2675"/>
    </location>
</feature>
<dbReference type="PROSITE" id="PS00021">
    <property type="entry name" value="KRINGLE_1"/>
    <property type="match status" value="1"/>
</dbReference>
<protein>
    <submittedName>
        <fullName evidence="7">Cysteine repeat modular protein 1</fullName>
    </submittedName>
</protein>
<dbReference type="Gene3D" id="2.40.20.10">
    <property type="entry name" value="Plasminogen Kringle 4"/>
    <property type="match status" value="1"/>
</dbReference>
<dbReference type="RefSeq" id="XP_028542767.1">
    <property type="nucleotide sequence ID" value="XM_028686966.1"/>
</dbReference>
<feature type="chain" id="PRO_5012779004" evidence="5">
    <location>
        <begin position="23"/>
        <end position="3351"/>
    </location>
</feature>
<evidence type="ECO:0000313" key="7">
    <source>
        <dbReference type="EMBL" id="GAW80178.1"/>
    </source>
</evidence>
<comment type="caution">
    <text evidence="7">The sequence shown here is derived from an EMBL/GenBank/DDBJ whole genome shotgun (WGS) entry which is preliminary data.</text>
</comment>
<dbReference type="Gene3D" id="2.10.50.10">
    <property type="entry name" value="Tumor Necrosis Factor Receptor, subunit A, domain 2"/>
    <property type="match status" value="6"/>
</dbReference>
<dbReference type="PANTHER" id="PTHR11319:SF35">
    <property type="entry name" value="OUTER MEMBRANE PROTEIN PMPC-RELATED"/>
    <property type="match status" value="1"/>
</dbReference>
<keyword evidence="4" id="KW-1133">Transmembrane helix</keyword>
<dbReference type="InterPro" id="IPR018056">
    <property type="entry name" value="Kringle_CS"/>
</dbReference>
<feature type="region of interest" description="Disordered" evidence="3">
    <location>
        <begin position="929"/>
        <end position="956"/>
    </location>
</feature>
<reference evidence="8" key="1">
    <citation type="submission" date="2017-04" db="EMBL/GenBank/DDBJ databases">
        <title>Plasmodium gonderi genome.</title>
        <authorList>
            <person name="Arisue N."/>
            <person name="Honma H."/>
            <person name="Kawai S."/>
            <person name="Tougan T."/>
            <person name="Tanabe K."/>
            <person name="Horii T."/>
        </authorList>
    </citation>
    <scope>NUCLEOTIDE SEQUENCE [LARGE SCALE GENOMIC DNA]</scope>
    <source>
        <strain evidence="8">ATCC 30045</strain>
    </source>
</reference>
<feature type="region of interest" description="Disordered" evidence="3">
    <location>
        <begin position="2068"/>
        <end position="2091"/>
    </location>
</feature>
<dbReference type="InterPro" id="IPR011641">
    <property type="entry name" value="Tyr-kin_ephrin_A/B_rcpt-like"/>
</dbReference>
<feature type="transmembrane region" description="Helical" evidence="4">
    <location>
        <begin position="2513"/>
        <end position="2532"/>
    </location>
</feature>
<evidence type="ECO:0000256" key="3">
    <source>
        <dbReference type="SAM" id="MobiDB-lite"/>
    </source>
</evidence>
<name>A0A1Y1JEU8_PLAGO</name>
<feature type="compositionally biased region" description="Basic and acidic residues" evidence="3">
    <location>
        <begin position="2841"/>
        <end position="2854"/>
    </location>
</feature>
<keyword evidence="5" id="KW-0732">Signal</keyword>
<evidence type="ECO:0000256" key="2">
    <source>
        <dbReference type="ARBA" id="ARBA00023157"/>
    </source>
</evidence>
<feature type="domain" description="Kringle" evidence="6">
    <location>
        <begin position="312"/>
        <end position="384"/>
    </location>
</feature>
<feature type="region of interest" description="Disordered" evidence="3">
    <location>
        <begin position="3325"/>
        <end position="3351"/>
    </location>
</feature>
<dbReference type="Pfam" id="PF00051">
    <property type="entry name" value="Kringle"/>
    <property type="match status" value="1"/>
</dbReference>
<feature type="transmembrane region" description="Helical" evidence="4">
    <location>
        <begin position="2360"/>
        <end position="2378"/>
    </location>
</feature>
<dbReference type="SMART" id="SM00130">
    <property type="entry name" value="KR"/>
    <property type="match status" value="1"/>
</dbReference>
<keyword evidence="2" id="KW-1015">Disulfide bond</keyword>
<evidence type="ECO:0000256" key="5">
    <source>
        <dbReference type="SAM" id="SignalP"/>
    </source>
</evidence>
<feature type="compositionally biased region" description="Basic residues" evidence="3">
    <location>
        <begin position="2883"/>
        <end position="2894"/>
    </location>
</feature>
<feature type="transmembrane region" description="Helical" evidence="4">
    <location>
        <begin position="2427"/>
        <end position="2453"/>
    </location>
</feature>
<feature type="region of interest" description="Disordered" evidence="3">
    <location>
        <begin position="2003"/>
        <end position="2022"/>
    </location>
</feature>
<dbReference type="Proteomes" id="UP000195521">
    <property type="component" value="Unassembled WGS sequence"/>
</dbReference>
<evidence type="ECO:0000313" key="8">
    <source>
        <dbReference type="Proteomes" id="UP000195521"/>
    </source>
</evidence>
<dbReference type="InterPro" id="IPR000001">
    <property type="entry name" value="Kringle"/>
</dbReference>
<evidence type="ECO:0000259" key="6">
    <source>
        <dbReference type="PROSITE" id="PS50070"/>
    </source>
</evidence>
<dbReference type="OMA" id="LFDCSYI"/>
<dbReference type="Pfam" id="PF24634">
    <property type="entry name" value="DUF7631"/>
    <property type="match status" value="1"/>
</dbReference>
<dbReference type="EMBL" id="BDQF01000008">
    <property type="protein sequence ID" value="GAW80178.1"/>
    <property type="molecule type" value="Genomic_DNA"/>
</dbReference>
<evidence type="ECO:0000256" key="4">
    <source>
        <dbReference type="SAM" id="Phobius"/>
    </source>
</evidence>
<dbReference type="OrthoDB" id="10035969at2759"/>
<keyword evidence="1" id="KW-0420">Kringle</keyword>
<organism evidence="7 8">
    <name type="scientific">Plasmodium gonderi</name>
    <dbReference type="NCBI Taxonomy" id="77519"/>
    <lineage>
        <taxon>Eukaryota</taxon>
        <taxon>Sar</taxon>
        <taxon>Alveolata</taxon>
        <taxon>Apicomplexa</taxon>
        <taxon>Aconoidasida</taxon>
        <taxon>Haemosporida</taxon>
        <taxon>Plasmodiidae</taxon>
        <taxon>Plasmodium</taxon>
        <taxon>Plasmodium (Plasmodium)</taxon>
    </lineage>
</organism>
<feature type="compositionally biased region" description="Polar residues" evidence="3">
    <location>
        <begin position="944"/>
        <end position="956"/>
    </location>
</feature>
<proteinExistence type="predicted"/>
<keyword evidence="4" id="KW-0472">Membrane</keyword>
<feature type="compositionally biased region" description="Acidic residues" evidence="3">
    <location>
        <begin position="2926"/>
        <end position="2953"/>
    </location>
</feature>
<dbReference type="InterPro" id="IPR038178">
    <property type="entry name" value="Kringle_sf"/>
</dbReference>
<feature type="transmembrane region" description="Helical" evidence="4">
    <location>
        <begin position="2719"/>
        <end position="2742"/>
    </location>
</feature>
<dbReference type="Pfam" id="PF07699">
    <property type="entry name" value="Ephrin_rec_like"/>
    <property type="match status" value="1"/>
</dbReference>
<feature type="signal peptide" evidence="5">
    <location>
        <begin position="1"/>
        <end position="22"/>
    </location>
</feature>
<dbReference type="GeneID" id="39746891"/>
<feature type="region of interest" description="Disordered" evidence="3">
    <location>
        <begin position="2830"/>
        <end position="2894"/>
    </location>
</feature>
<dbReference type="SUPFAM" id="SSF57184">
    <property type="entry name" value="Growth factor receptor domain"/>
    <property type="match status" value="2"/>
</dbReference>
<dbReference type="InterPro" id="IPR056047">
    <property type="entry name" value="CRMPA-like_DUF7630"/>
</dbReference>
<keyword evidence="8" id="KW-1185">Reference proteome</keyword>
<feature type="transmembrane region" description="Helical" evidence="4">
    <location>
        <begin position="2576"/>
        <end position="2601"/>
    </location>
</feature>
<feature type="region of interest" description="Disordered" evidence="3">
    <location>
        <begin position="2915"/>
        <end position="2971"/>
    </location>
</feature>
<dbReference type="Pfam" id="PF24633">
    <property type="entry name" value="DUF7630"/>
    <property type="match status" value="1"/>
</dbReference>
<accession>A0A1Y1JEU8</accession>
<dbReference type="PANTHER" id="PTHR11319">
    <property type="entry name" value="G PROTEIN-COUPLED RECEPTOR-RELATED"/>
    <property type="match status" value="1"/>
</dbReference>
<feature type="compositionally biased region" description="Low complexity" evidence="3">
    <location>
        <begin position="2068"/>
        <end position="2082"/>
    </location>
</feature>
<feature type="transmembrane region" description="Helical" evidence="4">
    <location>
        <begin position="2627"/>
        <end position="2650"/>
    </location>
</feature>
<dbReference type="InterPro" id="IPR009030">
    <property type="entry name" value="Growth_fac_rcpt_cys_sf"/>
</dbReference>
<dbReference type="PROSITE" id="PS50070">
    <property type="entry name" value="KRINGLE_2"/>
    <property type="match status" value="1"/>
</dbReference>
<sequence>MIVNRVCIIIIILSLYSSRWKSEKKEARVFDRNSEEEEGWKNEYILESGKWKTIGDKKLEFRDSSSMSPKWNKHKRWKKIGAISSSENLTTRESATEYAEGSNGADVADEANDAYEKSEHHDKVEKAIRDTPHALSFTQYRLKQIYADIRMYSALQVLMNQYCHPGVSRCAGTVSKCFCQDIWRLRHYIEGNNCVNNCGDMIRCSGPLFNNTKNPIPLGVVNSLRVKTCVVSSKQRKLDMLCGENKLLRIYGSTKYCIPHNLLNMDKIGNYCYSDKAKVIPCAGFFFDDNKNVYEFEFSNSIFFTLYNSCNEDLEGIGEHYIGCQNVSISGKNCLPWNSLNIKEILGTSYKHNYCRNPENLKTIYCFVNMNGFVFREYCEIKNPIIINNITYLNTTKFDFDITMKNASDFRLRLSRGNCEDTPYLYHDPIKNISYEMNNYTYHDVDGEVALTITFKNLVVDFYKNLEFSICACYKYYYEKSDTNACSNDNYKTKLGTFSIKRAVFNEKKNTFSVNDKEGLYIYINNEYVKNMEMFIINAKYSYQCNNLNFLEHFPQNDFYKLLTVDISRSIQRIKPSLNTDIAYIILYAYSDKIFDVYTMFHRNKDFAFSEIDLNIDTTKNVMGENSFINVKFENSTKKILDKISIQKIYNLKNGSNLICVRDLSSNFMPFSYMGKITYNDYSTSNIKYILKRGENIFENFVYLKDISKFNPNNHLFSLSKISCPFTTIVPIAESSLQIFKEKNMNRLTNYSNTFYYKYTKSSFKKGVQNHEFEEEEEEKKNSLYYFSIRKISNVIKPLNYLCERDEKLNTLRTLTLVNFSDFLFSPYEEFAHYFHVFTMPTYTHNIYLNDESYYFLSRHFQMKGIENDHHINMKILSIWSHEEENYLSLWFETSTHLIPFFLIKYNFHAPRFSFIEFMHIITNTNVGPSDRSTSTDTLKKSDINPTNSRNFQNSTRPSSNIYSYANFYIFSTKNSSMKKYITRDFNSFVLNIHVKNKIFEGVVSVEKFTHREQVFFVLLHGKNFIYLLDGNIKEVLVHNADMNIYIAMKPIKIQCLTKEIITCFILYEFHQILWFSIEFDDSSSIPKFSTDGGTMAINVDPSSSAYSQKSIDLKETELNTKMYKQVIRDSNIPMNKQIFEVSNLKSKKISVYIMYKYAYIEKDLGIISSISKDMVVISKLSEYVIYISSIESNKLRVYSTDVTENTIVYYKYVRNEHMSNYRINSIFAYSYGDMNFINSFMVKANELKYAIFSFMHEKLSLTKIIYKKKISYVLQKLIQIAPIIEGDKRQIKYFTLSVLDKSLNGQYIVINKKTGVISMKLNKIEKTSVTLKVIMHGLFHATESSILIYILCASGYFYSKKKCFPCPKGTYNNVDEIKGNPEMFTSCIPCEKNKTTLVNSSKSKEHCICDIGHEYIKNPKNPHEFICSPCKFGEYKDTISNELCKGNGCIPHSRSHVLGAKSEAESICSCNAGYFLSFDSNGSSICKKCLHDHYCPGNLLNIQMCPKHNETLRNDKAEFITMDSCFCKKGYEPISIEKVKQKGSRDEHYYNLFFNTYSYAPNKIDPKHICMECNIGYYKDSVSSESCKKCPYKSMNKTFGNITVESCNSCYSGFYKDVNKDCSICLANHFCVGSFPPGELSQYIGDAVVCPNNSITKEPYEHNDSYDKCLCVQGYVKHSQESYNLNEHCKLAPLNFYKDTISNNLGIPCPPNSITLEKGAKSIHECICKKGFYYSKKIGGCKECPTGYYCPQKNMKNKFRMPIKCPRNSSSVKRGSYDITNCQCNFGYTPNMLMSKSRNDQFSVRNKKSNKNNINSSGTYSSFVHFENMDTTKCNSFIYMFSKNPINHVQERIQQSKTNKKKGNPLLLCTKCPISTYKSSIANEACFECPKHSTTLRKFNNSNIYFCQCNEGYYLDEQICKPCSFNKLYCQGEKIFQVSQELYDEMLGIIKRYVWSFAIPYRKHFINSVIYNHSMRFLPPAQGDERRTKTQNGGEVLVVDTKQEDEMEEEQEKKGLGKKKKRRRLPVKSYFGHVLPPVMLFSSMSKIGDKSGTFFLQRYEARGLENGKINNRNMNNNVNRNMGKKKKKNKNVNAKDKLINKLLKNFFYTDSENVSYVKYQQFVKCQKNTVIPLGVDSARDYKDCKCAKGHYLEFEDVKKSIKICNPCKEGTFKNFVGDETSCVSCPPKSTSLEGSIYPNHCFCKEGFFYSMANCLACLEGARCNGGLRKNVMSTIHLGLENIHITEEDHVKPESIKGYYLDESMTRYVDVREWKFIKCPIHGACLERNKCHYSMNNYLCVECAKGYTNDFKKSLCVKCPNNAINIIILLCIYIIFCFIIILISYLNISSGFYRRSIHSIVIKISVNYISSMLLVNILEEKNLLLPQFVHQLYNCITRLINIGESRKIISIDCLLRYYFNLSYADSFFYSSLLFFFIPILLMTTLTIILFVILKVYTFIRKTAIANKLDLLSIARREKIHFLTSSLEKSYSKERFIMILRYIKLQHYTWIDRTLIFFEDMIPVYVTFLFMIHGKTSVRMFQLFDCSYIKYTKHFGKYILSRVSSVECELKTDYLKFFILGLSGTIVWSLGIPLLSFFVLYINRCNLFQEKILIKYGFLHNGYLPNRWYWEIIVFVRKIFFLFITTVVLFPSEETNTSKLLLITFVAIFSLCVHFIFQPFDKRNFFMLNKLENMSLYIWVSTIVVISILLSINLNDFLNFIILSSLILLHVMFSVKLLFCLFYECVDNMRRKKAFYHVPVISNFTKNLIELVQRRKIQEPLIYYDKTDRQISIMLPDSVIKKKKKSQHFAHSIKRIFKHFLRCLKKKRGQKGNKYDRYHHKGREERKDEMSDQSHSRSYNGAYAQVKSTQGDDSNDDANGKKQGVTRRHVTKRRPACRVKNDMQYYFLNVQKKKKKKKKDNIGDGNICDDDMRDDDMRDDDMRDDDMRDDDMRDDDMRDGDMSDGDMSDGDMRDGDKNFCGENFMKSQKMNFCFFLKSNNESTCTSINKEYRMFAIEIYEELLDIFMTNVTLTHISYVFFEFIFKITINIGNLIDNLDQKDQMFVSMDQEQNFNNIIQWSLERKEKYNENKKLEKSKICNFKNCKYDNTLLDLDVESLNISSSICEEEEGIGSNQNIWNMMAQGHGDPSDEIFKKSNLSGKSPKIQVSKKEREKLFTFFSDDLLNRKINLSEFYFILIELKLKYCKNLPSYFYMFMLYKKLEKQKERQELRKLNRKLKECQRVRDKGKVKSTSQNLERNQLKEKTALLYKEYKDLCKMMIQLKEKYINLSKNDLEKCSSKEYTVANLDDNEISLSSGSSMEDILHSMGFDQSGRPSDQDEKEEYGLGKNGTY</sequence>
<gene>
    <name evidence="7" type="ORF">PGO_070930</name>
</gene>
<keyword evidence="4" id="KW-0812">Transmembrane</keyword>
<feature type="transmembrane region" description="Helical" evidence="4">
    <location>
        <begin position="2695"/>
        <end position="2713"/>
    </location>
</feature>